<protein>
    <submittedName>
        <fullName evidence="2">Uncharacterized protein</fullName>
    </submittedName>
</protein>
<sequence length="188" mass="21427">MSHPVRSAPGTRTGRPWGLNGSHHRAALGVFMVIVLAHWAEHLTQAYQIWALGWKPPQARGVLGMPFPWLISSEWLHYGYAAVMLFFLFLLRPGFVGRSRTWWTVALAVQFWHHIEHLLLLIQSQSGHFLAGRAVPTSILQLVLPRVELHLFYNTVVFLPMVIAMYYHLRPSRAESLDMACSCRPLPA</sequence>
<keyword evidence="3" id="KW-1185">Reference proteome</keyword>
<reference evidence="2" key="1">
    <citation type="submission" date="2021-03" db="EMBL/GenBank/DDBJ databases">
        <title>Whole genome shotgun sequence of Actinoplanes auranticolor NBRC 12245.</title>
        <authorList>
            <person name="Komaki H."/>
            <person name="Tamura T."/>
        </authorList>
    </citation>
    <scope>NUCLEOTIDE SEQUENCE</scope>
    <source>
        <strain evidence="2">NBRC 12245</strain>
    </source>
</reference>
<dbReference type="RefSeq" id="WP_212994182.1">
    <property type="nucleotide sequence ID" value="NZ_BAABEA010000030.1"/>
</dbReference>
<keyword evidence="1" id="KW-0472">Membrane</keyword>
<dbReference type="AlphaFoldDB" id="A0A919SVD1"/>
<proteinExistence type="predicted"/>
<dbReference type="Proteomes" id="UP000681340">
    <property type="component" value="Unassembled WGS sequence"/>
</dbReference>
<evidence type="ECO:0000256" key="1">
    <source>
        <dbReference type="SAM" id="Phobius"/>
    </source>
</evidence>
<keyword evidence="1" id="KW-0812">Transmembrane</keyword>
<keyword evidence="1" id="KW-1133">Transmembrane helix</keyword>
<comment type="caution">
    <text evidence="2">The sequence shown here is derived from an EMBL/GenBank/DDBJ whole genome shotgun (WGS) entry which is preliminary data.</text>
</comment>
<evidence type="ECO:0000313" key="3">
    <source>
        <dbReference type="Proteomes" id="UP000681340"/>
    </source>
</evidence>
<name>A0A919SVD1_9ACTN</name>
<gene>
    <name evidence="2" type="ORF">Aau02nite_83880</name>
</gene>
<accession>A0A919SVD1</accession>
<organism evidence="2 3">
    <name type="scientific">Actinoplanes auranticolor</name>
    <dbReference type="NCBI Taxonomy" id="47988"/>
    <lineage>
        <taxon>Bacteria</taxon>
        <taxon>Bacillati</taxon>
        <taxon>Actinomycetota</taxon>
        <taxon>Actinomycetes</taxon>
        <taxon>Micromonosporales</taxon>
        <taxon>Micromonosporaceae</taxon>
        <taxon>Actinoplanes</taxon>
    </lineage>
</organism>
<dbReference type="EMBL" id="BOQL01000079">
    <property type="protein sequence ID" value="GIM79055.1"/>
    <property type="molecule type" value="Genomic_DNA"/>
</dbReference>
<feature type="transmembrane region" description="Helical" evidence="1">
    <location>
        <begin position="75"/>
        <end position="91"/>
    </location>
</feature>
<feature type="transmembrane region" description="Helical" evidence="1">
    <location>
        <begin position="151"/>
        <end position="169"/>
    </location>
</feature>
<evidence type="ECO:0000313" key="2">
    <source>
        <dbReference type="EMBL" id="GIM79055.1"/>
    </source>
</evidence>